<dbReference type="KEGG" id="vg:16194240"/>
<name>R4TKX0_9CAUD</name>
<dbReference type="GeneID" id="16194240"/>
<keyword evidence="2" id="KW-1185">Reference proteome</keyword>
<accession>R4TKX0</accession>
<organism evidence="1 2">
    <name type="scientific">Haloarcula hispanica tailed virus 1</name>
    <dbReference type="NCBI Taxonomy" id="1273750"/>
    <lineage>
        <taxon>Viruses</taxon>
        <taxon>Duplodnaviria</taxon>
        <taxon>Heunggongvirae</taxon>
        <taxon>Uroviricota</taxon>
        <taxon>Caudoviricetes</taxon>
        <taxon>Madisaviridae</taxon>
        <taxon>Clampvirus</taxon>
        <taxon>Clampvirus italiense</taxon>
        <taxon>Clampvirus HHTV1</taxon>
    </lineage>
</organism>
<proteinExistence type="predicted"/>
<dbReference type="EMBL" id="KC292025">
    <property type="protein sequence ID" value="AGM11322.1"/>
    <property type="molecule type" value="Genomic_DNA"/>
</dbReference>
<reference evidence="1 2" key="1">
    <citation type="submission" date="2012-12" db="EMBL/GenBank/DDBJ databases">
        <authorList>
            <person name="Sencilo A."/>
            <person name="Jacobs-Sera D."/>
            <person name="Russell D.A."/>
            <person name="Ko C."/>
            <person name="Atanasova N."/>
            <person name="Osterlund E."/>
            <person name="Oksanen H.M."/>
            <person name="Bamford D.H."/>
            <person name="Hatfull G.F."/>
            <person name="Roine E."/>
            <person name="Hendrix R.W."/>
        </authorList>
    </citation>
    <scope>NUCLEOTIDE SEQUENCE [LARGE SCALE GENOMIC DNA]</scope>
</reference>
<evidence type="ECO:0000313" key="1">
    <source>
        <dbReference type="EMBL" id="AGM11322.1"/>
    </source>
</evidence>
<sequence length="177" mass="19654">MDLETIQNEIGQWAESNFGQQPPSYPLVGAIEEMGELSEAYLNQYEDSQIGIDQHVFLMLCLQAEVGKIAHSILKRTQGIREDDPDVGIEPQRESIAVARMILKDLDDVVDEPHDGREVNLDAVPEPGEELIDSVADTQIYLGDFSHRAGIDMAGSLESTWLNIVSDRDWDSDLGDA</sequence>
<dbReference type="RefSeq" id="YP_008058758.1">
    <property type="nucleotide sequence ID" value="NC_021322.1"/>
</dbReference>
<protein>
    <submittedName>
        <fullName evidence="1">Uncharacterized protein</fullName>
    </submittedName>
</protein>
<gene>
    <name evidence="1" type="primary">68</name>
    <name evidence="1" type="ORF">HHTV1_68</name>
</gene>
<dbReference type="Proteomes" id="UP000203449">
    <property type="component" value="Segment"/>
</dbReference>
<evidence type="ECO:0000313" key="2">
    <source>
        <dbReference type="Proteomes" id="UP000203449"/>
    </source>
</evidence>